<dbReference type="PROSITE" id="PS50198">
    <property type="entry name" value="PPIC_PPIASE_2"/>
    <property type="match status" value="1"/>
</dbReference>
<dbReference type="PANTHER" id="PTHR47245:SF2">
    <property type="entry name" value="PEPTIDYL-PROLYL CIS-TRANS ISOMERASE HP_0175-RELATED"/>
    <property type="match status" value="1"/>
</dbReference>
<evidence type="ECO:0000256" key="9">
    <source>
        <dbReference type="SAM" id="MobiDB-lite"/>
    </source>
</evidence>
<dbReference type="InterPro" id="IPR000297">
    <property type="entry name" value="PPIase_PpiC"/>
</dbReference>
<evidence type="ECO:0000313" key="13">
    <source>
        <dbReference type="Proteomes" id="UP001235094"/>
    </source>
</evidence>
<comment type="similarity">
    <text evidence="2">Belongs to the PpiC/parvulin rotamase family.</text>
</comment>
<dbReference type="Gene3D" id="1.10.8.1040">
    <property type="match status" value="1"/>
</dbReference>
<dbReference type="Gene3D" id="3.10.50.40">
    <property type="match status" value="1"/>
</dbReference>
<evidence type="ECO:0000313" key="12">
    <source>
        <dbReference type="EMBL" id="MDQ0510465.1"/>
    </source>
</evidence>
<keyword evidence="13" id="KW-1185">Reference proteome</keyword>
<evidence type="ECO:0000259" key="11">
    <source>
        <dbReference type="PROSITE" id="PS50198"/>
    </source>
</evidence>
<feature type="compositionally biased region" description="Low complexity" evidence="9">
    <location>
        <begin position="330"/>
        <end position="346"/>
    </location>
</feature>
<evidence type="ECO:0000256" key="3">
    <source>
        <dbReference type="ARBA" id="ARBA00013194"/>
    </source>
</evidence>
<dbReference type="Pfam" id="PF13616">
    <property type="entry name" value="Rotamase_3"/>
    <property type="match status" value="1"/>
</dbReference>
<keyword evidence="10" id="KW-0732">Signal</keyword>
<dbReference type="GO" id="GO:0003755">
    <property type="term" value="F:peptidyl-prolyl cis-trans isomerase activity"/>
    <property type="evidence" value="ECO:0007669"/>
    <property type="project" value="UniProtKB-EC"/>
</dbReference>
<organism evidence="12 13">
    <name type="scientific">Ancylobacter amanitiformis</name>
    <dbReference type="NCBI Taxonomy" id="217069"/>
    <lineage>
        <taxon>Bacteria</taxon>
        <taxon>Pseudomonadati</taxon>
        <taxon>Pseudomonadota</taxon>
        <taxon>Alphaproteobacteria</taxon>
        <taxon>Hyphomicrobiales</taxon>
        <taxon>Xanthobacteraceae</taxon>
        <taxon>Ancylobacter</taxon>
    </lineage>
</organism>
<dbReference type="Proteomes" id="UP001235094">
    <property type="component" value="Unassembled WGS sequence"/>
</dbReference>
<dbReference type="PANTHER" id="PTHR47245">
    <property type="entry name" value="PEPTIDYLPROLYL ISOMERASE"/>
    <property type="match status" value="1"/>
</dbReference>
<dbReference type="EC" id="5.2.1.8" evidence="3"/>
<dbReference type="InterPro" id="IPR027304">
    <property type="entry name" value="Trigger_fact/SurA_dom_sf"/>
</dbReference>
<keyword evidence="8 12" id="KW-0413">Isomerase</keyword>
<reference evidence="12 13" key="1">
    <citation type="submission" date="2023-07" db="EMBL/GenBank/DDBJ databases">
        <title>Genomic Encyclopedia of Type Strains, Phase IV (KMG-IV): sequencing the most valuable type-strain genomes for metagenomic binning, comparative biology and taxonomic classification.</title>
        <authorList>
            <person name="Goeker M."/>
        </authorList>
    </citation>
    <scope>NUCLEOTIDE SEQUENCE [LARGE SCALE GENOMIC DNA]</scope>
    <source>
        <strain evidence="12 13">DSM 15561</strain>
    </source>
</reference>
<feature type="domain" description="PpiC" evidence="11">
    <location>
        <begin position="175"/>
        <end position="276"/>
    </location>
</feature>
<gene>
    <name evidence="12" type="ORF">QOZ99_001348</name>
</gene>
<protein>
    <recommendedName>
        <fullName evidence="4">Parvulin-like PPIase</fullName>
        <ecNumber evidence="3">5.2.1.8</ecNumber>
    </recommendedName>
    <alternativeName>
        <fullName evidence="6">Peptidyl-prolyl cis-trans isomerase plp</fullName>
    </alternativeName>
    <alternativeName>
        <fullName evidence="7">Rotamase plp</fullName>
    </alternativeName>
</protein>
<proteinExistence type="inferred from homology"/>
<comment type="catalytic activity">
    <reaction evidence="1">
        <text>[protein]-peptidylproline (omega=180) = [protein]-peptidylproline (omega=0)</text>
        <dbReference type="Rhea" id="RHEA:16237"/>
        <dbReference type="Rhea" id="RHEA-COMP:10747"/>
        <dbReference type="Rhea" id="RHEA-COMP:10748"/>
        <dbReference type="ChEBI" id="CHEBI:83833"/>
        <dbReference type="ChEBI" id="CHEBI:83834"/>
        <dbReference type="EC" id="5.2.1.8"/>
    </reaction>
</comment>
<dbReference type="SUPFAM" id="SSF54534">
    <property type="entry name" value="FKBP-like"/>
    <property type="match status" value="1"/>
</dbReference>
<comment type="caution">
    <text evidence="12">The sequence shown here is derived from an EMBL/GenBank/DDBJ whole genome shotgun (WGS) entry which is preliminary data.</text>
</comment>
<evidence type="ECO:0000256" key="5">
    <source>
        <dbReference type="ARBA" id="ARBA00023110"/>
    </source>
</evidence>
<evidence type="ECO:0000256" key="4">
    <source>
        <dbReference type="ARBA" id="ARBA00018370"/>
    </source>
</evidence>
<dbReference type="SUPFAM" id="SSF109998">
    <property type="entry name" value="Triger factor/SurA peptide-binding domain-like"/>
    <property type="match status" value="1"/>
</dbReference>
<feature type="region of interest" description="Disordered" evidence="9">
    <location>
        <begin position="313"/>
        <end position="346"/>
    </location>
</feature>
<evidence type="ECO:0000256" key="2">
    <source>
        <dbReference type="ARBA" id="ARBA00007656"/>
    </source>
</evidence>
<keyword evidence="5 8" id="KW-0697">Rotamase</keyword>
<dbReference type="EMBL" id="JAUSVR010000003">
    <property type="protein sequence ID" value="MDQ0510465.1"/>
    <property type="molecule type" value="Genomic_DNA"/>
</dbReference>
<evidence type="ECO:0000256" key="6">
    <source>
        <dbReference type="ARBA" id="ARBA00030642"/>
    </source>
</evidence>
<evidence type="ECO:0000256" key="10">
    <source>
        <dbReference type="SAM" id="SignalP"/>
    </source>
</evidence>
<dbReference type="InterPro" id="IPR050245">
    <property type="entry name" value="PrsA_foldase"/>
</dbReference>
<evidence type="ECO:0000256" key="7">
    <source>
        <dbReference type="ARBA" id="ARBA00031484"/>
    </source>
</evidence>
<sequence>MNFHRPHPETLSAPKAQNRRAGLVRAGLVAALMGVAMPAFAQTAPATTAAPAAAAPAAAPVVQADDTVLATVNGAPITRGDVKAATEELAQNLPQQIQGAARDEYVLGFLIDLTAMAQAAEAQKLDQTPDFQQQMAFIRKRLLMQAALEQATKAAMTDEALKKTYEEAIKQQQPEEEVHARHILFLTDPAKKESDAEAKKKADEVEARLKKGEDFAKLASELSEDPAGKKDGGDLGFFAKDQMVPEFADVAFAMKPGEISKPVKTQFGWHVIKVEEKRQKPVPTFDEVKPQIQQFLAQKAQAEAVQKFRESAKVEKTAAAPSPADLTTQPAGAAPAAPATAPKPAQ</sequence>
<evidence type="ECO:0000256" key="1">
    <source>
        <dbReference type="ARBA" id="ARBA00000971"/>
    </source>
</evidence>
<accession>A0ABU0LP92</accession>
<feature type="chain" id="PRO_5045762997" description="Parvulin-like PPIase" evidence="10">
    <location>
        <begin position="42"/>
        <end position="346"/>
    </location>
</feature>
<evidence type="ECO:0000256" key="8">
    <source>
        <dbReference type="PROSITE-ProRule" id="PRU00278"/>
    </source>
</evidence>
<dbReference type="RefSeq" id="WP_306889209.1">
    <property type="nucleotide sequence ID" value="NZ_JAUSVR010000003.1"/>
</dbReference>
<dbReference type="InterPro" id="IPR046357">
    <property type="entry name" value="PPIase_dom_sf"/>
</dbReference>
<name>A0ABU0LP92_9HYPH</name>
<feature type="signal peptide" evidence="10">
    <location>
        <begin position="1"/>
        <end position="41"/>
    </location>
</feature>